<protein>
    <recommendedName>
        <fullName evidence="2">DUF2971 domain-containing protein</fullName>
    </recommendedName>
</protein>
<evidence type="ECO:0000313" key="1">
    <source>
        <dbReference type="EMBL" id="MPM19864.1"/>
    </source>
</evidence>
<accession>A0A644Y0V7</accession>
<proteinExistence type="predicted"/>
<comment type="caution">
    <text evidence="1">The sequence shown here is derived from an EMBL/GenBank/DDBJ whole genome shotgun (WGS) entry which is preliminary data.</text>
</comment>
<sequence length="325" mass="38059">MNKLQPITSYIKHLAVSGLSNVFARIKSSCDLTGKCFDMPNVSYTCPLWAIIKKIKMQQIIPQTIEYDEMGLPPILYKYRDWNNPNHKKILTENEIYLASPADFEDEYDCKIPIRYDLLTEEEIYDLYFKSSLSMNHHFAEQQHINYALEHQQKGLLLDAERIRELEKCFFDNFNNRFGVLSLTAACDKYAMWDYYANHNKGFCIGFHSLALCKTPNLFSGGGIMHYYDVLPIIKFTDQNEKKYFYQVHSKLRKWKFEEEYRLTKSLTLNRKANIPNEVYAEIILGSCISEVSRQEIIQLAKIKFKNCKVLQANLSNKKITLTEA</sequence>
<organism evidence="1">
    <name type="scientific">bioreactor metagenome</name>
    <dbReference type="NCBI Taxonomy" id="1076179"/>
    <lineage>
        <taxon>unclassified sequences</taxon>
        <taxon>metagenomes</taxon>
        <taxon>ecological metagenomes</taxon>
    </lineage>
</organism>
<name>A0A644Y0V7_9ZZZZ</name>
<evidence type="ECO:0008006" key="2">
    <source>
        <dbReference type="Google" id="ProtNLM"/>
    </source>
</evidence>
<dbReference type="EMBL" id="VSSQ01003259">
    <property type="protein sequence ID" value="MPM19864.1"/>
    <property type="molecule type" value="Genomic_DNA"/>
</dbReference>
<reference evidence="1" key="1">
    <citation type="submission" date="2019-08" db="EMBL/GenBank/DDBJ databases">
        <authorList>
            <person name="Kucharzyk K."/>
            <person name="Murdoch R.W."/>
            <person name="Higgins S."/>
            <person name="Loffler F."/>
        </authorList>
    </citation>
    <scope>NUCLEOTIDE SEQUENCE</scope>
</reference>
<gene>
    <name evidence="1" type="ORF">SDC9_66291</name>
</gene>
<dbReference type="AlphaFoldDB" id="A0A644Y0V7"/>